<dbReference type="Proteomes" id="UP000254893">
    <property type="component" value="Unassembled WGS sequence"/>
</dbReference>
<accession>A0A380BI72</accession>
<dbReference type="SUPFAM" id="SSF51735">
    <property type="entry name" value="NAD(P)-binding Rossmann-fold domains"/>
    <property type="match status" value="1"/>
</dbReference>
<gene>
    <name evidence="2" type="primary">yeeZ</name>
    <name evidence="2" type="ORF">NCTC11388_00882</name>
</gene>
<evidence type="ECO:0000313" key="2">
    <source>
        <dbReference type="EMBL" id="SUJ01847.1"/>
    </source>
</evidence>
<evidence type="ECO:0000259" key="1">
    <source>
        <dbReference type="Pfam" id="PF01370"/>
    </source>
</evidence>
<dbReference type="InterPro" id="IPR001509">
    <property type="entry name" value="Epimerase_deHydtase"/>
</dbReference>
<dbReference type="RefSeq" id="WP_115169258.1">
    <property type="nucleotide sequence ID" value="NZ_UGYW01000002.1"/>
</dbReference>
<name>A0A380BI72_SPHSI</name>
<dbReference type="EMBL" id="UGYW01000002">
    <property type="protein sequence ID" value="SUJ01847.1"/>
    <property type="molecule type" value="Genomic_DNA"/>
</dbReference>
<feature type="domain" description="NAD-dependent epimerase/dehydratase" evidence="1">
    <location>
        <begin position="4"/>
        <end position="117"/>
    </location>
</feature>
<dbReference type="Gene3D" id="3.40.50.720">
    <property type="entry name" value="NAD(P)-binding Rossmann-like Domain"/>
    <property type="match status" value="1"/>
</dbReference>
<dbReference type="AlphaFoldDB" id="A0A380BI72"/>
<evidence type="ECO:0000313" key="3">
    <source>
        <dbReference type="Proteomes" id="UP000254893"/>
    </source>
</evidence>
<organism evidence="2 3">
    <name type="scientific">Sphingobacterium spiritivorum</name>
    <name type="common">Flavobacterium spiritivorum</name>
    <dbReference type="NCBI Taxonomy" id="258"/>
    <lineage>
        <taxon>Bacteria</taxon>
        <taxon>Pseudomonadati</taxon>
        <taxon>Bacteroidota</taxon>
        <taxon>Sphingobacteriia</taxon>
        <taxon>Sphingobacteriales</taxon>
        <taxon>Sphingobacteriaceae</taxon>
        <taxon>Sphingobacterium</taxon>
    </lineage>
</organism>
<dbReference type="Pfam" id="PF01370">
    <property type="entry name" value="Epimerase"/>
    <property type="match status" value="1"/>
</dbReference>
<protein>
    <recommendedName>
        <fullName evidence="1">NAD-dependent epimerase/dehydratase domain-containing protein</fullName>
    </recommendedName>
</protein>
<dbReference type="InterPro" id="IPR036291">
    <property type="entry name" value="NAD(P)-bd_dom_sf"/>
</dbReference>
<sequence length="261" mass="29693">MRYLILGCGWVGEYVARLWIAEGHEVWASTTSSEKYHRLLSDGIFAFVHNFDDENAVADNFPESFDYILVSVPATKRHLEDTLIKRFDRVFGFVSGLTYNKLIFLSSVGIYPDVSGDMFENGLERNQLDAKLLNAEESIQRLNRVIVYRLGGLFGQERIFAKYFQHKVCTTGGQLCNFVHLEDVSALIRLGFDSDLTNGLYNVVTPAHPLKHDVILASAQKYGFAVPEAFRDEDSFQKKVHGSLLQDELNYTFKFPSPLDF</sequence>
<reference evidence="2 3" key="1">
    <citation type="submission" date="2018-06" db="EMBL/GenBank/DDBJ databases">
        <authorList>
            <consortium name="Pathogen Informatics"/>
            <person name="Doyle S."/>
        </authorList>
    </citation>
    <scope>NUCLEOTIDE SEQUENCE [LARGE SCALE GENOMIC DNA]</scope>
    <source>
        <strain evidence="2 3">NCTC11388</strain>
    </source>
</reference>
<proteinExistence type="predicted"/>